<evidence type="ECO:0000313" key="2">
    <source>
        <dbReference type="EMBL" id="QTD43944.1"/>
    </source>
</evidence>
<dbReference type="KEGG" id="otd:J1M35_12405"/>
<dbReference type="Pfam" id="PF04168">
    <property type="entry name" value="Alpha-E"/>
    <property type="match status" value="1"/>
</dbReference>
<dbReference type="Proteomes" id="UP000663903">
    <property type="component" value="Chromosome"/>
</dbReference>
<evidence type="ECO:0000259" key="1">
    <source>
        <dbReference type="Pfam" id="PF04168"/>
    </source>
</evidence>
<dbReference type="EMBL" id="CP071796">
    <property type="protein sequence ID" value="QTD43944.1"/>
    <property type="molecule type" value="Genomic_DNA"/>
</dbReference>
<sequence>MLSRTADHLFWMSRCTERDVLSATADRVRSTTTPLRAPARRGSRLYRT</sequence>
<feature type="domain" description="DUF403" evidence="1">
    <location>
        <begin position="1"/>
        <end position="18"/>
    </location>
</feature>
<reference evidence="2" key="1">
    <citation type="submission" date="2021-03" db="EMBL/GenBank/DDBJ databases">
        <title>Ottowia sp. 27C isolated from the cloaca of a Giant Asian pond turtle (Heosemys grandis).</title>
        <authorList>
            <person name="Spergser J."/>
            <person name="Busse H.-J."/>
        </authorList>
    </citation>
    <scope>NUCLEOTIDE SEQUENCE</scope>
    <source>
        <strain evidence="2">27C</strain>
    </source>
</reference>
<gene>
    <name evidence="2" type="ORF">J1M35_12405</name>
</gene>
<proteinExistence type="predicted"/>
<evidence type="ECO:0000313" key="3">
    <source>
        <dbReference type="Proteomes" id="UP000663903"/>
    </source>
</evidence>
<protein>
    <submittedName>
        <fullName evidence="2">Alpha-E domain-containing protein</fullName>
    </submittedName>
</protein>
<name>A0A975CEA3_9BURK</name>
<dbReference type="InterPro" id="IPR007296">
    <property type="entry name" value="DUF403"/>
</dbReference>
<keyword evidence="3" id="KW-1185">Reference proteome</keyword>
<dbReference type="RefSeq" id="WP_208007352.1">
    <property type="nucleotide sequence ID" value="NZ_CP071796.1"/>
</dbReference>
<dbReference type="AlphaFoldDB" id="A0A975CEA3"/>
<organism evidence="2 3">
    <name type="scientific">Ottowia testudinis</name>
    <dbReference type="NCBI Taxonomy" id="2816950"/>
    <lineage>
        <taxon>Bacteria</taxon>
        <taxon>Pseudomonadati</taxon>
        <taxon>Pseudomonadota</taxon>
        <taxon>Betaproteobacteria</taxon>
        <taxon>Burkholderiales</taxon>
        <taxon>Comamonadaceae</taxon>
        <taxon>Ottowia</taxon>
    </lineage>
</organism>
<accession>A0A975CEA3</accession>